<evidence type="ECO:0000256" key="2">
    <source>
        <dbReference type="SAM" id="Phobius"/>
    </source>
</evidence>
<dbReference type="PANTHER" id="PTHR47197">
    <property type="entry name" value="PROTEIN NIRF"/>
    <property type="match status" value="1"/>
</dbReference>
<evidence type="ECO:0000313" key="4">
    <source>
        <dbReference type="EMBL" id="VFJ15392.1"/>
    </source>
</evidence>
<evidence type="ECO:0000313" key="5">
    <source>
        <dbReference type="Proteomes" id="UP000294299"/>
    </source>
</evidence>
<reference evidence="4 5" key="1">
    <citation type="submission" date="2019-02" db="EMBL/GenBank/DDBJ databases">
        <authorList>
            <person name="Lehtovirta-Morley E L."/>
        </authorList>
    </citation>
    <scope>NUCLEOTIDE SEQUENCE [LARGE SCALE GENOMIC DNA]</scope>
    <source>
        <strain evidence="4">NFRAN1</strain>
    </source>
</reference>
<dbReference type="Pfam" id="PF21783">
    <property type="entry name" value="YNCE"/>
    <property type="match status" value="1"/>
</dbReference>
<dbReference type="KEGG" id="nfn:NFRAN_3074"/>
<protein>
    <submittedName>
        <fullName evidence="4">6-phosphogluconolactonase</fullName>
    </submittedName>
</protein>
<feature type="domain" description="YNCE-like beta-propeller" evidence="3">
    <location>
        <begin position="93"/>
        <end position="173"/>
    </location>
</feature>
<dbReference type="PANTHER" id="PTHR47197:SF3">
    <property type="entry name" value="DIHYDRO-HEME D1 DEHYDROGENASE"/>
    <property type="match status" value="1"/>
</dbReference>
<gene>
    <name evidence="4" type="ORF">NFRAN_3074</name>
</gene>
<keyword evidence="2" id="KW-0472">Membrane</keyword>
<dbReference type="InterPro" id="IPR011045">
    <property type="entry name" value="N2O_reductase_N"/>
</dbReference>
<dbReference type="Gene3D" id="2.130.10.10">
    <property type="entry name" value="YVTN repeat-like/Quinoprotein amine dehydrogenase"/>
    <property type="match status" value="2"/>
</dbReference>
<dbReference type="InterPro" id="IPR011964">
    <property type="entry name" value="YVTN_b-propeller_repeat"/>
</dbReference>
<dbReference type="InterPro" id="IPR015943">
    <property type="entry name" value="WD40/YVTN_repeat-like_dom_sf"/>
</dbReference>
<evidence type="ECO:0000259" key="3">
    <source>
        <dbReference type="Pfam" id="PF21783"/>
    </source>
</evidence>
<dbReference type="Proteomes" id="UP000294299">
    <property type="component" value="Chromosome NFRAN"/>
</dbReference>
<dbReference type="RefSeq" id="WP_134485334.1">
    <property type="nucleotide sequence ID" value="NZ_LR216287.1"/>
</dbReference>
<dbReference type="GeneID" id="39422169"/>
<keyword evidence="1" id="KW-0732">Signal</keyword>
<dbReference type="OrthoDB" id="9787at2157"/>
<dbReference type="NCBIfam" id="TIGR02276">
    <property type="entry name" value="beta_rpt_yvtn"/>
    <property type="match status" value="4"/>
</dbReference>
<organism evidence="4 5">
    <name type="scientific">Candidatus Nitrosocosmicus franklandianus</name>
    <dbReference type="NCBI Taxonomy" id="1798806"/>
    <lineage>
        <taxon>Archaea</taxon>
        <taxon>Nitrososphaerota</taxon>
        <taxon>Nitrososphaeria</taxon>
        <taxon>Nitrososphaerales</taxon>
        <taxon>Nitrososphaeraceae</taxon>
        <taxon>Candidatus Nitrosocosmicus</taxon>
    </lineage>
</organism>
<sequence length="564" mass="62335">MKIFFGLLCFIVLLTILTSFPVQDLSVFLNYQQLYRPFLDDTISSSRSSSSNINPTWFTIGSAFGQESGRNFVAGFYTGSYPIGVAINPLTDKVYVANQYSNTVSVYDAKTDKLIKTIPAGTFPYGVDANPYNNRIYVTNRGSDDLTVIDGATDSVIDNIAVGKSPVQVTVDQASSWVYVTNIDSNSVSVIDGITNVVKSTINGIDTPYGIGVNPLSNKIYVSNIANSNLTVIDKDNYDFIKNIEVQKAPVGIDINEERNLIYVANYGSDSVSVINGSDDKVISTLPVGKSPVGLKENPILDKLYVSNIDSNTVSVINESNFEKAKEIKVNPSSIIEREVYPYAIPTNIKFPLIASFVATNPLTNFTYVTNTASNTISLINGKNDESIVRIGFKTQPENSGFIECNGVKNLNQNSTIISTNSEATCNAIPERGYLFDSWSGLVYSTSNPLKFNASEYGNIIANFRPTLSTEQYIFLIGGITGMSSVLLTWFFKGGQRRKFNKFIQITNKAIEDADVGDKKESIIKLENLRRDIFNTYRRGSLTDFQFDFLDKRLINYINKISNL</sequence>
<dbReference type="EMBL" id="LR216287">
    <property type="protein sequence ID" value="VFJ15392.1"/>
    <property type="molecule type" value="Genomic_DNA"/>
</dbReference>
<dbReference type="SUPFAM" id="SSF50974">
    <property type="entry name" value="Nitrous oxide reductase, N-terminal domain"/>
    <property type="match status" value="1"/>
</dbReference>
<dbReference type="AlphaFoldDB" id="A0A484IH90"/>
<proteinExistence type="predicted"/>
<dbReference type="InterPro" id="IPR051200">
    <property type="entry name" value="Host-pathogen_enzymatic-act"/>
</dbReference>
<dbReference type="InterPro" id="IPR048433">
    <property type="entry name" value="YNCE-like_beta-prop"/>
</dbReference>
<keyword evidence="2" id="KW-1133">Transmembrane helix</keyword>
<accession>A0A484IH90</accession>
<keyword evidence="5" id="KW-1185">Reference proteome</keyword>
<name>A0A484IH90_9ARCH</name>
<feature type="transmembrane region" description="Helical" evidence="2">
    <location>
        <begin position="473"/>
        <end position="492"/>
    </location>
</feature>
<keyword evidence="2" id="KW-0812">Transmembrane</keyword>
<evidence type="ECO:0000256" key="1">
    <source>
        <dbReference type="ARBA" id="ARBA00022729"/>
    </source>
</evidence>